<dbReference type="OrthoDB" id="8100039at2"/>
<keyword evidence="2" id="KW-1185">Reference proteome</keyword>
<evidence type="ECO:0000313" key="2">
    <source>
        <dbReference type="Proteomes" id="UP000241444"/>
    </source>
</evidence>
<comment type="caution">
    <text evidence="1">The sequence shown here is derived from an EMBL/GenBank/DDBJ whole genome shotgun (WGS) entry which is preliminary data.</text>
</comment>
<sequence>MPTMLQVVILICSTSLSPADCQTNTALDVIVGPQASNAMMCGLQGQAYVAKTAIVGRSPNEYVKIRCSPPKAAKAAQRQLL</sequence>
<evidence type="ECO:0000313" key="1">
    <source>
        <dbReference type="EMBL" id="PSH65623.1"/>
    </source>
</evidence>
<dbReference type="AlphaFoldDB" id="A0A2P7BGL7"/>
<accession>A0A2P7BGL7</accession>
<dbReference type="EMBL" id="PGGO01000017">
    <property type="protein sequence ID" value="PSH65623.1"/>
    <property type="molecule type" value="Genomic_DNA"/>
</dbReference>
<proteinExistence type="predicted"/>
<gene>
    <name evidence="1" type="ORF">CU102_20525</name>
</gene>
<organism evidence="1 2">
    <name type="scientific">Phyllobacterium brassicacearum</name>
    <dbReference type="NCBI Taxonomy" id="314235"/>
    <lineage>
        <taxon>Bacteria</taxon>
        <taxon>Pseudomonadati</taxon>
        <taxon>Pseudomonadota</taxon>
        <taxon>Alphaproteobacteria</taxon>
        <taxon>Hyphomicrobiales</taxon>
        <taxon>Phyllobacteriaceae</taxon>
        <taxon>Phyllobacterium</taxon>
    </lineage>
</organism>
<dbReference type="Proteomes" id="UP000241444">
    <property type="component" value="Unassembled WGS sequence"/>
</dbReference>
<name>A0A2P7BGL7_9HYPH</name>
<reference evidence="2" key="1">
    <citation type="submission" date="2017-11" db="EMBL/GenBank/DDBJ databases">
        <authorList>
            <person name="Kuznetsova I."/>
            <person name="Sazanova A."/>
            <person name="Chirak E."/>
            <person name="Safronova V."/>
            <person name="Willems A."/>
        </authorList>
    </citation>
    <scope>NUCLEOTIDE SEQUENCE [LARGE SCALE GENOMIC DNA]</scope>
    <source>
        <strain evidence="2">STM 196</strain>
    </source>
</reference>
<protein>
    <submittedName>
        <fullName evidence="1">Uncharacterized protein</fullName>
    </submittedName>
</protein>